<evidence type="ECO:0000259" key="6">
    <source>
        <dbReference type="PROSITE" id="PS50011"/>
    </source>
</evidence>
<dbReference type="PROSITE" id="PS50011">
    <property type="entry name" value="PROTEIN_KINASE_DOM"/>
    <property type="match status" value="1"/>
</dbReference>
<dbReference type="Gene3D" id="1.10.510.10">
    <property type="entry name" value="Transferase(Phosphotransferase) domain 1"/>
    <property type="match status" value="1"/>
</dbReference>
<keyword evidence="2" id="KW-0547">Nucleotide-binding</keyword>
<dbReference type="SUPFAM" id="SSF56112">
    <property type="entry name" value="Protein kinase-like (PK-like)"/>
    <property type="match status" value="1"/>
</dbReference>
<dbReference type="Pfam" id="PF00069">
    <property type="entry name" value="Pkinase"/>
    <property type="match status" value="1"/>
</dbReference>
<evidence type="ECO:0000256" key="5">
    <source>
        <dbReference type="SAM" id="Phobius"/>
    </source>
</evidence>
<dbReference type="eggNOG" id="COG0515">
    <property type="taxonomic scope" value="Bacteria"/>
</dbReference>
<proteinExistence type="predicted"/>
<dbReference type="STRING" id="391625.PPSIR1_41799"/>
<sequence length="293" mass="31511">MGTGAFGIVARARDTRLGRLVALKCIPAREPLAMRDYLGREAQALTRVRADEVTTVFDVLCASVSSSQGELGFVVIVMEYVEGMNLREWGRRQVSSEVRVELLSSAARGLEAAHAAGIVHRDFKPENVLVTKVGSARLVDFGLAYQVGSRGGGAGLVPRGEVGVGTPEYMAPESFGGQASFAADQYAFALTAWELLTGTRPFEHARVQLARTGRARDYTGASKLSAPLIRTLGRALDPRAEARFGSMLELRRNLERSGRWFGQVVNFVIGGAAVGALAATAYHAGKQSRDKKK</sequence>
<dbReference type="PANTHER" id="PTHR43289">
    <property type="entry name" value="MITOGEN-ACTIVATED PROTEIN KINASE KINASE KINASE 20-RELATED"/>
    <property type="match status" value="1"/>
</dbReference>
<keyword evidence="8" id="KW-1185">Reference proteome</keyword>
<protein>
    <submittedName>
        <fullName evidence="7">Serine/threonine kinase family protein</fullName>
    </submittedName>
</protein>
<feature type="transmembrane region" description="Helical" evidence="5">
    <location>
        <begin position="260"/>
        <end position="284"/>
    </location>
</feature>
<gene>
    <name evidence="7" type="ORF">PPSIR1_41799</name>
</gene>
<dbReference type="AlphaFoldDB" id="A6G0V1"/>
<dbReference type="GO" id="GO:0005524">
    <property type="term" value="F:ATP binding"/>
    <property type="evidence" value="ECO:0007669"/>
    <property type="project" value="UniProtKB-KW"/>
</dbReference>
<evidence type="ECO:0000313" key="8">
    <source>
        <dbReference type="Proteomes" id="UP000005801"/>
    </source>
</evidence>
<organism evidence="7 8">
    <name type="scientific">Plesiocystis pacifica SIR-1</name>
    <dbReference type="NCBI Taxonomy" id="391625"/>
    <lineage>
        <taxon>Bacteria</taxon>
        <taxon>Pseudomonadati</taxon>
        <taxon>Myxococcota</taxon>
        <taxon>Polyangia</taxon>
        <taxon>Nannocystales</taxon>
        <taxon>Nannocystaceae</taxon>
        <taxon>Plesiocystis</taxon>
    </lineage>
</organism>
<dbReference type="GO" id="GO:0004674">
    <property type="term" value="F:protein serine/threonine kinase activity"/>
    <property type="evidence" value="ECO:0007669"/>
    <property type="project" value="TreeGrafter"/>
</dbReference>
<dbReference type="Proteomes" id="UP000005801">
    <property type="component" value="Unassembled WGS sequence"/>
</dbReference>
<reference evidence="7 8" key="1">
    <citation type="submission" date="2007-06" db="EMBL/GenBank/DDBJ databases">
        <authorList>
            <person name="Shimkets L."/>
            <person name="Ferriera S."/>
            <person name="Johnson J."/>
            <person name="Kravitz S."/>
            <person name="Beeson K."/>
            <person name="Sutton G."/>
            <person name="Rogers Y.-H."/>
            <person name="Friedman R."/>
            <person name="Frazier M."/>
            <person name="Venter J.C."/>
        </authorList>
    </citation>
    <scope>NUCLEOTIDE SEQUENCE [LARGE SCALE GENOMIC DNA]</scope>
    <source>
        <strain evidence="7 8">SIR-1</strain>
    </source>
</reference>
<keyword evidence="4" id="KW-0067">ATP-binding</keyword>
<dbReference type="EMBL" id="ABCS01000010">
    <property type="protein sequence ID" value="EDM80489.1"/>
    <property type="molecule type" value="Genomic_DNA"/>
</dbReference>
<keyword evidence="1" id="KW-0808">Transferase</keyword>
<evidence type="ECO:0000256" key="3">
    <source>
        <dbReference type="ARBA" id="ARBA00022777"/>
    </source>
</evidence>
<keyword evidence="5" id="KW-1133">Transmembrane helix</keyword>
<evidence type="ECO:0000256" key="2">
    <source>
        <dbReference type="ARBA" id="ARBA00022741"/>
    </source>
</evidence>
<name>A6G0V1_9BACT</name>
<feature type="domain" description="Protein kinase" evidence="6">
    <location>
        <begin position="1"/>
        <end position="261"/>
    </location>
</feature>
<dbReference type="InterPro" id="IPR011009">
    <property type="entry name" value="Kinase-like_dom_sf"/>
</dbReference>
<comment type="caution">
    <text evidence="7">The sequence shown here is derived from an EMBL/GenBank/DDBJ whole genome shotgun (WGS) entry which is preliminary data.</text>
</comment>
<dbReference type="CDD" id="cd14014">
    <property type="entry name" value="STKc_PknB_like"/>
    <property type="match status" value="1"/>
</dbReference>
<dbReference type="PROSITE" id="PS00108">
    <property type="entry name" value="PROTEIN_KINASE_ST"/>
    <property type="match status" value="1"/>
</dbReference>
<dbReference type="PANTHER" id="PTHR43289:SF6">
    <property type="entry name" value="SERINE_THREONINE-PROTEIN KINASE NEKL-3"/>
    <property type="match status" value="1"/>
</dbReference>
<dbReference type="InterPro" id="IPR000719">
    <property type="entry name" value="Prot_kinase_dom"/>
</dbReference>
<evidence type="ECO:0000256" key="4">
    <source>
        <dbReference type="ARBA" id="ARBA00022840"/>
    </source>
</evidence>
<accession>A6G0V1</accession>
<evidence type="ECO:0000313" key="7">
    <source>
        <dbReference type="EMBL" id="EDM80489.1"/>
    </source>
</evidence>
<keyword evidence="5" id="KW-0472">Membrane</keyword>
<evidence type="ECO:0000256" key="1">
    <source>
        <dbReference type="ARBA" id="ARBA00022679"/>
    </source>
</evidence>
<dbReference type="InterPro" id="IPR008271">
    <property type="entry name" value="Ser/Thr_kinase_AS"/>
</dbReference>
<keyword evidence="3 7" id="KW-0418">Kinase</keyword>
<keyword evidence="5" id="KW-0812">Transmembrane</keyword>